<dbReference type="GO" id="GO:0016740">
    <property type="term" value="F:transferase activity"/>
    <property type="evidence" value="ECO:0007669"/>
    <property type="project" value="UniProtKB-KW"/>
</dbReference>
<evidence type="ECO:0000256" key="1">
    <source>
        <dbReference type="ARBA" id="ARBA00009199"/>
    </source>
</evidence>
<feature type="domain" description="Amidase" evidence="2">
    <location>
        <begin position="28"/>
        <end position="447"/>
    </location>
</feature>
<organism evidence="3 4">
    <name type="scientific">Maioricimonas rarisocia</name>
    <dbReference type="NCBI Taxonomy" id="2528026"/>
    <lineage>
        <taxon>Bacteria</taxon>
        <taxon>Pseudomonadati</taxon>
        <taxon>Planctomycetota</taxon>
        <taxon>Planctomycetia</taxon>
        <taxon>Planctomycetales</taxon>
        <taxon>Planctomycetaceae</taxon>
        <taxon>Maioricimonas</taxon>
    </lineage>
</organism>
<dbReference type="EMBL" id="CP036275">
    <property type="protein sequence ID" value="QDU35812.1"/>
    <property type="molecule type" value="Genomic_DNA"/>
</dbReference>
<dbReference type="GO" id="GO:0016874">
    <property type="term" value="F:ligase activity"/>
    <property type="evidence" value="ECO:0007669"/>
    <property type="project" value="UniProtKB-KW"/>
</dbReference>
<evidence type="ECO:0000313" key="3">
    <source>
        <dbReference type="EMBL" id="QDU35812.1"/>
    </source>
</evidence>
<dbReference type="PANTHER" id="PTHR11895:SF7">
    <property type="entry name" value="GLUTAMYL-TRNA(GLN) AMIDOTRANSFERASE SUBUNIT A, MITOCHONDRIAL"/>
    <property type="match status" value="1"/>
</dbReference>
<dbReference type="AlphaFoldDB" id="A0A517Z015"/>
<dbReference type="InterPro" id="IPR023631">
    <property type="entry name" value="Amidase_dom"/>
</dbReference>
<comment type="similarity">
    <text evidence="1">Belongs to the amidase family.</text>
</comment>
<dbReference type="Pfam" id="PF01425">
    <property type="entry name" value="Amidase"/>
    <property type="match status" value="1"/>
</dbReference>
<dbReference type="EC" id="6.3.5.-" evidence="3"/>
<accession>A0A517Z015</accession>
<dbReference type="RefSeq" id="WP_145366507.1">
    <property type="nucleotide sequence ID" value="NZ_CP036275.1"/>
</dbReference>
<proteinExistence type="inferred from homology"/>
<dbReference type="InterPro" id="IPR036928">
    <property type="entry name" value="AS_sf"/>
</dbReference>
<evidence type="ECO:0000259" key="2">
    <source>
        <dbReference type="Pfam" id="PF01425"/>
    </source>
</evidence>
<keyword evidence="3" id="KW-0436">Ligase</keyword>
<name>A0A517Z015_9PLAN</name>
<protein>
    <submittedName>
        <fullName evidence="3">Glutamyl-tRNA(Gln) amidotransferase subunit A</fullName>
        <ecNumber evidence="3">6.3.5.-</ecNumber>
    </submittedName>
</protein>
<dbReference type="SUPFAM" id="SSF75304">
    <property type="entry name" value="Amidase signature (AS) enzymes"/>
    <property type="match status" value="1"/>
</dbReference>
<keyword evidence="4" id="KW-1185">Reference proteome</keyword>
<keyword evidence="3" id="KW-0808">Transferase</keyword>
<gene>
    <name evidence="3" type="primary">gatA_1</name>
    <name evidence="3" type="ORF">Mal4_00940</name>
</gene>
<dbReference type="Proteomes" id="UP000320496">
    <property type="component" value="Chromosome"/>
</dbReference>
<evidence type="ECO:0000313" key="4">
    <source>
        <dbReference type="Proteomes" id="UP000320496"/>
    </source>
</evidence>
<dbReference type="Gene3D" id="3.90.1300.10">
    <property type="entry name" value="Amidase signature (AS) domain"/>
    <property type="match status" value="1"/>
</dbReference>
<dbReference type="PANTHER" id="PTHR11895">
    <property type="entry name" value="TRANSAMIDASE"/>
    <property type="match status" value="1"/>
</dbReference>
<reference evidence="3 4" key="1">
    <citation type="submission" date="2019-02" db="EMBL/GenBank/DDBJ databases">
        <title>Deep-cultivation of Planctomycetes and their phenomic and genomic characterization uncovers novel biology.</title>
        <authorList>
            <person name="Wiegand S."/>
            <person name="Jogler M."/>
            <person name="Boedeker C."/>
            <person name="Pinto D."/>
            <person name="Vollmers J."/>
            <person name="Rivas-Marin E."/>
            <person name="Kohn T."/>
            <person name="Peeters S.H."/>
            <person name="Heuer A."/>
            <person name="Rast P."/>
            <person name="Oberbeckmann S."/>
            <person name="Bunk B."/>
            <person name="Jeske O."/>
            <person name="Meyerdierks A."/>
            <person name="Storesund J.E."/>
            <person name="Kallscheuer N."/>
            <person name="Luecker S."/>
            <person name="Lage O.M."/>
            <person name="Pohl T."/>
            <person name="Merkel B.J."/>
            <person name="Hornburger P."/>
            <person name="Mueller R.-W."/>
            <person name="Bruemmer F."/>
            <person name="Labrenz M."/>
            <person name="Spormann A.M."/>
            <person name="Op den Camp H."/>
            <person name="Overmann J."/>
            <person name="Amann R."/>
            <person name="Jetten M.S.M."/>
            <person name="Mascher T."/>
            <person name="Medema M.H."/>
            <person name="Devos D.P."/>
            <person name="Kaster A.-K."/>
            <person name="Ovreas L."/>
            <person name="Rohde M."/>
            <person name="Galperin M.Y."/>
            <person name="Jogler C."/>
        </authorList>
    </citation>
    <scope>NUCLEOTIDE SEQUENCE [LARGE SCALE GENOMIC DNA]</scope>
    <source>
        <strain evidence="3 4">Mal4</strain>
    </source>
</reference>
<dbReference type="OrthoDB" id="9811471at2"/>
<sequence length="466" mass="50480">MPDFPDHPFATVPELGAALRDGRTTSRELTEYYLDRCDELGPKYNAVVTVTRDRALEEADRADRELTDGNDRGPLHGIPYGVKDLLATAGTPTSWGAAPFKDQVFEKDATAVRKLADAGAVLVAKLSMVELAGGLGYDQANASFTGPGLNPWDPSRWSGGSSSGPGSAVAAGLVPFAIGTETWGSIVTPAAYCGIAGLRPTYGRISRHGAMALSWTMDKLGPMCRTAHDCGLVLAALVGADPDDESCLDADWTYPVDDAPPRRFRLAELKGTTDRLQQEVADNYQAARDVVAGFADIEEAELPDWPYEEVAGTIISCEAATVFEELVRDGSIREMTAEEDRWRIYSDLMTPARDYINAQRLRRKIQRAMDEFFADYDAVISPTLSTVAGPIDQPFHEWSRGFASTSIGGASNASGIPAVSVPNGFGEKGLPTGLQFVGRAFNELTLLRLANAYQERTDWHTRHPEV</sequence>
<dbReference type="KEGG" id="mri:Mal4_00940"/>
<dbReference type="InterPro" id="IPR000120">
    <property type="entry name" value="Amidase"/>
</dbReference>